<dbReference type="AlphaFoldDB" id="A0A1C7MPM4"/>
<sequence>MSRTWEGRSTDVRRAANAVKEHEKEKEQRDRSFMGGLQPPSAPQTHAQNSLHPAQSTHTKSNSVKRKLELSRSHPALFSLLGRSVVPSCYTGIIAFCAHCSTLTISYEDKDLNFASASSFARTFDAAAQGARGAQAQLTRRFENTSANQPSSGRFAQRPRNGTGVCNECRTGKATP</sequence>
<evidence type="ECO:0000313" key="2">
    <source>
        <dbReference type="EMBL" id="OBZ78647.1"/>
    </source>
</evidence>
<accession>A0A1C7MPM4</accession>
<comment type="caution">
    <text evidence="2">The sequence shown here is derived from an EMBL/GenBank/DDBJ whole genome shotgun (WGS) entry which is preliminary data.</text>
</comment>
<feature type="compositionally biased region" description="Polar residues" evidence="1">
    <location>
        <begin position="43"/>
        <end position="62"/>
    </location>
</feature>
<feature type="compositionally biased region" description="Basic and acidic residues" evidence="1">
    <location>
        <begin position="1"/>
        <end position="32"/>
    </location>
</feature>
<proteinExistence type="predicted"/>
<dbReference type="Proteomes" id="UP000092993">
    <property type="component" value="Unassembled WGS sequence"/>
</dbReference>
<feature type="compositionally biased region" description="Polar residues" evidence="1">
    <location>
        <begin position="144"/>
        <end position="154"/>
    </location>
</feature>
<feature type="region of interest" description="Disordered" evidence="1">
    <location>
        <begin position="1"/>
        <end position="67"/>
    </location>
</feature>
<gene>
    <name evidence="2" type="ORF">A0H81_00002</name>
</gene>
<reference evidence="2 3" key="1">
    <citation type="submission" date="2016-03" db="EMBL/GenBank/DDBJ databases">
        <title>Whole genome sequencing of Grifola frondosa 9006-11.</title>
        <authorList>
            <person name="Min B."/>
            <person name="Park H."/>
            <person name="Kim J.-G."/>
            <person name="Cho H."/>
            <person name="Oh Y.-L."/>
            <person name="Kong W.-S."/>
            <person name="Choi I.-G."/>
        </authorList>
    </citation>
    <scope>NUCLEOTIDE SEQUENCE [LARGE SCALE GENOMIC DNA]</scope>
    <source>
        <strain evidence="2 3">9006-11</strain>
    </source>
</reference>
<name>A0A1C7MPM4_GRIFR</name>
<evidence type="ECO:0000256" key="1">
    <source>
        <dbReference type="SAM" id="MobiDB-lite"/>
    </source>
</evidence>
<evidence type="ECO:0000313" key="3">
    <source>
        <dbReference type="Proteomes" id="UP000092993"/>
    </source>
</evidence>
<organism evidence="2 3">
    <name type="scientific">Grifola frondosa</name>
    <name type="common">Maitake</name>
    <name type="synonym">Polyporus frondosus</name>
    <dbReference type="NCBI Taxonomy" id="5627"/>
    <lineage>
        <taxon>Eukaryota</taxon>
        <taxon>Fungi</taxon>
        <taxon>Dikarya</taxon>
        <taxon>Basidiomycota</taxon>
        <taxon>Agaricomycotina</taxon>
        <taxon>Agaricomycetes</taxon>
        <taxon>Polyporales</taxon>
        <taxon>Grifolaceae</taxon>
        <taxon>Grifola</taxon>
    </lineage>
</organism>
<keyword evidence="3" id="KW-1185">Reference proteome</keyword>
<dbReference type="EMBL" id="LUGG01000001">
    <property type="protein sequence ID" value="OBZ78647.1"/>
    <property type="molecule type" value="Genomic_DNA"/>
</dbReference>
<protein>
    <submittedName>
        <fullName evidence="2">Uncharacterized protein</fullName>
    </submittedName>
</protein>
<feature type="region of interest" description="Disordered" evidence="1">
    <location>
        <begin position="144"/>
        <end position="176"/>
    </location>
</feature>